<evidence type="ECO:0000256" key="8">
    <source>
        <dbReference type="RuleBase" id="RU003870"/>
    </source>
</evidence>
<dbReference type="RefSeq" id="WP_124329810.1">
    <property type="nucleotide sequence ID" value="NZ_BEXT01000001.1"/>
</dbReference>
<dbReference type="InterPro" id="IPR020040">
    <property type="entry name" value="Ribosomal_uL6_a/b-dom"/>
</dbReference>
<dbReference type="GO" id="GO:0002181">
    <property type="term" value="P:cytoplasmic translation"/>
    <property type="evidence" value="ECO:0007669"/>
    <property type="project" value="TreeGrafter"/>
</dbReference>
<comment type="similarity">
    <text evidence="1 6 7">Belongs to the universal ribosomal protein uL6 family.</text>
</comment>
<dbReference type="FunFam" id="3.90.930.12:FF:000002">
    <property type="entry name" value="50S ribosomal protein L6"/>
    <property type="match status" value="1"/>
</dbReference>
<evidence type="ECO:0000256" key="3">
    <source>
        <dbReference type="ARBA" id="ARBA00022884"/>
    </source>
</evidence>
<dbReference type="HAMAP" id="MF_01365_B">
    <property type="entry name" value="Ribosomal_uL6_B"/>
    <property type="match status" value="1"/>
</dbReference>
<keyword evidence="4 6" id="KW-0689">Ribosomal protein</keyword>
<evidence type="ECO:0000313" key="11">
    <source>
        <dbReference type="EMBL" id="GBC62653.1"/>
    </source>
</evidence>
<feature type="region of interest" description="Disordered" evidence="9">
    <location>
        <begin position="159"/>
        <end position="179"/>
    </location>
</feature>
<dbReference type="FunFam" id="3.90.930.12:FF:000001">
    <property type="entry name" value="50S ribosomal protein L6"/>
    <property type="match status" value="1"/>
</dbReference>
<dbReference type="InterPro" id="IPR019906">
    <property type="entry name" value="Ribosomal_uL6_bac-type"/>
</dbReference>
<feature type="compositionally biased region" description="Basic and acidic residues" evidence="9">
    <location>
        <begin position="159"/>
        <end position="169"/>
    </location>
</feature>
<comment type="subunit">
    <text evidence="6">Part of the 50S ribosomal subunit.</text>
</comment>
<dbReference type="NCBIfam" id="TIGR03654">
    <property type="entry name" value="L6_bact"/>
    <property type="match status" value="1"/>
</dbReference>
<feature type="domain" description="Large ribosomal subunit protein uL6 alpha-beta" evidence="10">
    <location>
        <begin position="91"/>
        <end position="164"/>
    </location>
</feature>
<evidence type="ECO:0000313" key="12">
    <source>
        <dbReference type="Proteomes" id="UP000288096"/>
    </source>
</evidence>
<feature type="compositionally biased region" description="Basic residues" evidence="9">
    <location>
        <begin position="170"/>
        <end position="179"/>
    </location>
</feature>
<dbReference type="PANTHER" id="PTHR11655:SF14">
    <property type="entry name" value="LARGE RIBOSOMAL SUBUNIT PROTEIN UL6M"/>
    <property type="match status" value="1"/>
</dbReference>
<dbReference type="SUPFAM" id="SSF56053">
    <property type="entry name" value="Ribosomal protein L6"/>
    <property type="match status" value="2"/>
</dbReference>
<protein>
    <recommendedName>
        <fullName evidence="6">Large ribosomal subunit protein uL6</fullName>
    </recommendedName>
</protein>
<sequence length="179" mass="19892">MSRVGKKPIPVPEKTKVSYKDRVLSVQGEKGSLTRSIHPSVELEIEDSLIHIRVETEDRKIRALQGLMRSLVANMVTGVSSGFERVLEINGVGYRADVKGKQIEFNLGYSHPINFDIPDGINVAIDKNNVLRLSGIDKELLGHTAAAIRRLRPPEPYKGKGVKYAEEHIRRKAGKTGTK</sequence>
<organism evidence="11 12">
    <name type="scientific">Desulfonema ishimotonii</name>
    <dbReference type="NCBI Taxonomy" id="45657"/>
    <lineage>
        <taxon>Bacteria</taxon>
        <taxon>Pseudomonadati</taxon>
        <taxon>Thermodesulfobacteriota</taxon>
        <taxon>Desulfobacteria</taxon>
        <taxon>Desulfobacterales</taxon>
        <taxon>Desulfococcaceae</taxon>
        <taxon>Desulfonema</taxon>
    </lineage>
</organism>
<evidence type="ECO:0000256" key="4">
    <source>
        <dbReference type="ARBA" id="ARBA00022980"/>
    </source>
</evidence>
<evidence type="ECO:0000256" key="6">
    <source>
        <dbReference type="HAMAP-Rule" id="MF_01365"/>
    </source>
</evidence>
<dbReference type="PANTHER" id="PTHR11655">
    <property type="entry name" value="60S/50S RIBOSOMAL PROTEIN L6/L9"/>
    <property type="match status" value="1"/>
</dbReference>
<dbReference type="PIRSF" id="PIRSF002162">
    <property type="entry name" value="Ribosomal_L6"/>
    <property type="match status" value="1"/>
</dbReference>
<evidence type="ECO:0000259" key="10">
    <source>
        <dbReference type="Pfam" id="PF00347"/>
    </source>
</evidence>
<dbReference type="InterPro" id="IPR000702">
    <property type="entry name" value="Ribosomal_uL6-like"/>
</dbReference>
<evidence type="ECO:0000256" key="5">
    <source>
        <dbReference type="ARBA" id="ARBA00023274"/>
    </source>
</evidence>
<dbReference type="Proteomes" id="UP000288096">
    <property type="component" value="Unassembled WGS sequence"/>
</dbReference>
<keyword evidence="5 6" id="KW-0687">Ribonucleoprotein</keyword>
<evidence type="ECO:0000256" key="1">
    <source>
        <dbReference type="ARBA" id="ARBA00009356"/>
    </source>
</evidence>
<name>A0A401G0E6_9BACT</name>
<feature type="domain" description="Large ribosomal subunit protein uL6 alpha-beta" evidence="10">
    <location>
        <begin position="11"/>
        <end position="82"/>
    </location>
</feature>
<dbReference type="GO" id="GO:0022625">
    <property type="term" value="C:cytosolic large ribosomal subunit"/>
    <property type="evidence" value="ECO:0007669"/>
    <property type="project" value="UniProtKB-UniRule"/>
</dbReference>
<dbReference type="Pfam" id="PF00347">
    <property type="entry name" value="Ribosomal_L6"/>
    <property type="match status" value="2"/>
</dbReference>
<dbReference type="InterPro" id="IPR036789">
    <property type="entry name" value="Ribosomal_uL6-like_a/b-dom_sf"/>
</dbReference>
<gene>
    <name evidence="6" type="primary">rplF</name>
    <name evidence="11" type="ORF">DENIS_3626</name>
</gene>
<dbReference type="InterPro" id="IPR002358">
    <property type="entry name" value="Ribosomal_uL6_CS"/>
</dbReference>
<dbReference type="GO" id="GO:0019843">
    <property type="term" value="F:rRNA binding"/>
    <property type="evidence" value="ECO:0007669"/>
    <property type="project" value="UniProtKB-UniRule"/>
</dbReference>
<keyword evidence="3 6" id="KW-0694">RNA-binding</keyword>
<dbReference type="EMBL" id="BEXT01000001">
    <property type="protein sequence ID" value="GBC62653.1"/>
    <property type="molecule type" value="Genomic_DNA"/>
</dbReference>
<evidence type="ECO:0000256" key="2">
    <source>
        <dbReference type="ARBA" id="ARBA00022730"/>
    </source>
</evidence>
<dbReference type="PRINTS" id="PR00059">
    <property type="entry name" value="RIBOSOMALL6"/>
</dbReference>
<comment type="caution">
    <text evidence="11">The sequence shown here is derived from an EMBL/GenBank/DDBJ whole genome shotgun (WGS) entry which is preliminary data.</text>
</comment>
<dbReference type="Gene3D" id="3.90.930.12">
    <property type="entry name" value="Ribosomal protein L6, alpha-beta domain"/>
    <property type="match status" value="2"/>
</dbReference>
<dbReference type="GO" id="GO:0003735">
    <property type="term" value="F:structural constituent of ribosome"/>
    <property type="evidence" value="ECO:0007669"/>
    <property type="project" value="UniProtKB-UniRule"/>
</dbReference>
<comment type="function">
    <text evidence="6 8">This protein binds to the 23S rRNA, and is important in its secondary structure. It is located near the subunit interface in the base of the L7/L12 stalk, and near the tRNA binding site of the peptidyltransferase center.</text>
</comment>
<evidence type="ECO:0000256" key="7">
    <source>
        <dbReference type="RuleBase" id="RU003869"/>
    </source>
</evidence>
<accession>A0A401G0E6</accession>
<dbReference type="OrthoDB" id="9805007at2"/>
<keyword evidence="12" id="KW-1185">Reference proteome</keyword>
<dbReference type="AlphaFoldDB" id="A0A401G0E6"/>
<reference evidence="12" key="1">
    <citation type="submission" date="2017-11" db="EMBL/GenBank/DDBJ databases">
        <authorList>
            <person name="Watanabe M."/>
            <person name="Kojima H."/>
        </authorList>
    </citation>
    <scope>NUCLEOTIDE SEQUENCE [LARGE SCALE GENOMIC DNA]</scope>
    <source>
        <strain evidence="12">Tokyo 01</strain>
    </source>
</reference>
<keyword evidence="2 6" id="KW-0699">rRNA-binding</keyword>
<dbReference type="PROSITE" id="PS00525">
    <property type="entry name" value="RIBOSOMAL_L6_1"/>
    <property type="match status" value="1"/>
</dbReference>
<proteinExistence type="inferred from homology"/>
<reference evidence="12" key="2">
    <citation type="submission" date="2019-01" db="EMBL/GenBank/DDBJ databases">
        <title>Genome sequence of Desulfonema ishimotonii strain Tokyo 01.</title>
        <authorList>
            <person name="Fukui M."/>
        </authorList>
    </citation>
    <scope>NUCLEOTIDE SEQUENCE [LARGE SCALE GENOMIC DNA]</scope>
    <source>
        <strain evidence="12">Tokyo 01</strain>
    </source>
</reference>
<evidence type="ECO:0000256" key="9">
    <source>
        <dbReference type="SAM" id="MobiDB-lite"/>
    </source>
</evidence>